<accession>A0ABP6LGT2</accession>
<name>A0ABP6LGT2_9ACTN</name>
<protein>
    <submittedName>
        <fullName evidence="1">DUF3037 domain-containing protein</fullName>
    </submittedName>
</protein>
<evidence type="ECO:0000313" key="2">
    <source>
        <dbReference type="Proteomes" id="UP001499930"/>
    </source>
</evidence>
<reference evidence="2" key="1">
    <citation type="journal article" date="2019" name="Int. J. Syst. Evol. Microbiol.">
        <title>The Global Catalogue of Microorganisms (GCM) 10K type strain sequencing project: providing services to taxonomists for standard genome sequencing and annotation.</title>
        <authorList>
            <consortium name="The Broad Institute Genomics Platform"/>
            <consortium name="The Broad Institute Genome Sequencing Center for Infectious Disease"/>
            <person name="Wu L."/>
            <person name="Ma J."/>
        </authorList>
    </citation>
    <scope>NUCLEOTIDE SEQUENCE [LARGE SCALE GENOMIC DNA]</scope>
    <source>
        <strain evidence="2">JCM 3106</strain>
    </source>
</reference>
<dbReference type="Proteomes" id="UP001499930">
    <property type="component" value="Unassembled WGS sequence"/>
</dbReference>
<sequence length="125" mass="13640">MKDVYEYAVIRVVPRVERGELINAGVLLYCQPRGYLCARIELDEARLRALDSGVDLDGVRDALGAYRLSCDGEAGPLAAEPLGGRFRWLTAPRSTIVQTGPVHAGLTADPEAELERLVAHLVRTP</sequence>
<dbReference type="RefSeq" id="WP_344906681.1">
    <property type="nucleotide sequence ID" value="NZ_BAAAWD010000029.1"/>
</dbReference>
<dbReference type="Pfam" id="PF11236">
    <property type="entry name" value="DUF3037"/>
    <property type="match status" value="1"/>
</dbReference>
<organism evidence="1 2">
    <name type="scientific">Streptosporangium longisporum</name>
    <dbReference type="NCBI Taxonomy" id="46187"/>
    <lineage>
        <taxon>Bacteria</taxon>
        <taxon>Bacillati</taxon>
        <taxon>Actinomycetota</taxon>
        <taxon>Actinomycetes</taxon>
        <taxon>Streptosporangiales</taxon>
        <taxon>Streptosporangiaceae</taxon>
        <taxon>Streptosporangium</taxon>
    </lineage>
</organism>
<evidence type="ECO:0000313" key="1">
    <source>
        <dbReference type="EMBL" id="GAA3038792.1"/>
    </source>
</evidence>
<dbReference type="EMBL" id="BAAAWD010000029">
    <property type="protein sequence ID" value="GAA3038792.1"/>
    <property type="molecule type" value="Genomic_DNA"/>
</dbReference>
<comment type="caution">
    <text evidence="1">The sequence shown here is derived from an EMBL/GenBank/DDBJ whole genome shotgun (WGS) entry which is preliminary data.</text>
</comment>
<dbReference type="InterPro" id="IPR021398">
    <property type="entry name" value="DUF3037"/>
</dbReference>
<proteinExistence type="predicted"/>
<gene>
    <name evidence="1" type="ORF">GCM10017559_78640</name>
</gene>
<keyword evidence="2" id="KW-1185">Reference proteome</keyword>